<keyword evidence="3" id="KW-1185">Reference proteome</keyword>
<dbReference type="Proteomes" id="UP001633002">
    <property type="component" value="Unassembled WGS sequence"/>
</dbReference>
<evidence type="ECO:0000313" key="2">
    <source>
        <dbReference type="EMBL" id="KAL3684498.1"/>
    </source>
</evidence>
<proteinExistence type="predicted"/>
<dbReference type="SUPFAM" id="SSF53474">
    <property type="entry name" value="alpha/beta-Hydrolases"/>
    <property type="match status" value="1"/>
</dbReference>
<dbReference type="AlphaFoldDB" id="A0ABD3GZ16"/>
<protein>
    <recommendedName>
        <fullName evidence="1">AB hydrolase-1 domain-containing protein</fullName>
    </recommendedName>
</protein>
<dbReference type="PANTHER" id="PTHR10992">
    <property type="entry name" value="METHYLESTERASE FAMILY MEMBER"/>
    <property type="match status" value="1"/>
</dbReference>
<feature type="domain" description="AB hydrolase-1" evidence="1">
    <location>
        <begin position="11"/>
        <end position="250"/>
    </location>
</feature>
<gene>
    <name evidence="2" type="ORF">R1sor_002520</name>
</gene>
<dbReference type="Pfam" id="PF12697">
    <property type="entry name" value="Abhydrolase_6"/>
    <property type="match status" value="1"/>
</dbReference>
<dbReference type="InterPro" id="IPR045889">
    <property type="entry name" value="MES/HNL"/>
</dbReference>
<dbReference type="EMBL" id="JBJQOH010000006">
    <property type="protein sequence ID" value="KAL3684498.1"/>
    <property type="molecule type" value="Genomic_DNA"/>
</dbReference>
<reference evidence="2 3" key="1">
    <citation type="submission" date="2024-09" db="EMBL/GenBank/DDBJ databases">
        <title>Chromosome-scale assembly of Riccia sorocarpa.</title>
        <authorList>
            <person name="Paukszto L."/>
        </authorList>
    </citation>
    <scope>NUCLEOTIDE SEQUENCE [LARGE SCALE GENOMIC DNA]</scope>
    <source>
        <strain evidence="2">LP-2024</strain>
        <tissue evidence="2">Aerial parts of the thallus</tissue>
    </source>
</reference>
<dbReference type="InterPro" id="IPR000073">
    <property type="entry name" value="AB_hydrolase_1"/>
</dbReference>
<evidence type="ECO:0000259" key="1">
    <source>
        <dbReference type="Pfam" id="PF12697"/>
    </source>
</evidence>
<evidence type="ECO:0000313" key="3">
    <source>
        <dbReference type="Proteomes" id="UP001633002"/>
    </source>
</evidence>
<dbReference type="Gene3D" id="3.40.50.1820">
    <property type="entry name" value="alpha/beta hydrolase"/>
    <property type="match status" value="1"/>
</dbReference>
<dbReference type="PANTHER" id="PTHR10992:SF1086">
    <property type="entry name" value="AB HYDROLASE-1 DOMAIN-CONTAINING PROTEIN"/>
    <property type="match status" value="1"/>
</dbReference>
<name>A0ABD3GZ16_9MARC</name>
<dbReference type="InterPro" id="IPR029058">
    <property type="entry name" value="AB_hydrolase_fold"/>
</dbReference>
<comment type="caution">
    <text evidence="2">The sequence shown here is derived from an EMBL/GenBank/DDBJ whole genome shotgun (WGS) entry which is preliminary data.</text>
</comment>
<accession>A0ABD3GZ16</accession>
<sequence>MDYEGEGKPEIVLVHGANVGSWCWFKVRAALEDKGYKVTAVDLLGMGRDGTPVDQITSVATFAKPLIDHLASTSNKVILVGHSLGGVSISFAMELLPEKVSKAVFVTACMPGNNQSASDTFPPDLFSGMVAKGVSTLKYANGPSSLPTSFDVNISAVAEYIFNESPKELTGLGLSLMRPNPFVPMVEPLTLTKEKYGSIRRFYIVAQEDRLFTPDAYQKPVIEKNGPVEQVFYVEGSDHCIFFSKPKELTELLIRIAAL</sequence>
<organism evidence="2 3">
    <name type="scientific">Riccia sorocarpa</name>
    <dbReference type="NCBI Taxonomy" id="122646"/>
    <lineage>
        <taxon>Eukaryota</taxon>
        <taxon>Viridiplantae</taxon>
        <taxon>Streptophyta</taxon>
        <taxon>Embryophyta</taxon>
        <taxon>Marchantiophyta</taxon>
        <taxon>Marchantiopsida</taxon>
        <taxon>Marchantiidae</taxon>
        <taxon>Marchantiales</taxon>
        <taxon>Ricciaceae</taxon>
        <taxon>Riccia</taxon>
    </lineage>
</organism>